<dbReference type="InterPro" id="IPR040054">
    <property type="entry name" value="MRPS18B"/>
</dbReference>
<evidence type="ECO:0000256" key="1">
    <source>
        <dbReference type="ARBA" id="ARBA00004173"/>
    </source>
</evidence>
<evidence type="ECO:0000256" key="8">
    <source>
        <dbReference type="ARBA" id="ARBA00032055"/>
    </source>
</evidence>
<comment type="similarity">
    <text evidence="2">Belongs to the bacterial ribosomal protein bS18 family. Mitochondrion-specific ribosomal protein mS40 subfamily.</text>
</comment>
<dbReference type="FunFam" id="4.10.640.10:FF:000008">
    <property type="entry name" value="28S ribosomal protein S18b, mitochondrial"/>
    <property type="match status" value="1"/>
</dbReference>
<dbReference type="Pfam" id="PF01084">
    <property type="entry name" value="Ribosomal_S18"/>
    <property type="match status" value="1"/>
</dbReference>
<dbReference type="GO" id="GO:0032543">
    <property type="term" value="P:mitochondrial translation"/>
    <property type="evidence" value="ECO:0007669"/>
    <property type="project" value="InterPro"/>
</dbReference>
<evidence type="ECO:0000256" key="5">
    <source>
        <dbReference type="ARBA" id="ARBA00022980"/>
    </source>
</evidence>
<evidence type="ECO:0000256" key="4">
    <source>
        <dbReference type="ARBA" id="ARBA00022946"/>
    </source>
</evidence>
<evidence type="ECO:0000313" key="12">
    <source>
        <dbReference type="Proteomes" id="UP001445076"/>
    </source>
</evidence>
<accession>A0AAW0Y4Q0</accession>
<keyword evidence="7" id="KW-0687">Ribonucleoprotein</keyword>
<dbReference type="PANTHER" id="PTHR13329:SF2">
    <property type="entry name" value="SMALL RIBOSOMAL SUBUNIT PROTEIN MS40"/>
    <property type="match status" value="1"/>
</dbReference>
<evidence type="ECO:0000256" key="3">
    <source>
        <dbReference type="ARBA" id="ARBA00022553"/>
    </source>
</evidence>
<organism evidence="11 12">
    <name type="scientific">Cherax quadricarinatus</name>
    <name type="common">Australian red claw crayfish</name>
    <dbReference type="NCBI Taxonomy" id="27406"/>
    <lineage>
        <taxon>Eukaryota</taxon>
        <taxon>Metazoa</taxon>
        <taxon>Ecdysozoa</taxon>
        <taxon>Arthropoda</taxon>
        <taxon>Crustacea</taxon>
        <taxon>Multicrustacea</taxon>
        <taxon>Malacostraca</taxon>
        <taxon>Eumalacostraca</taxon>
        <taxon>Eucarida</taxon>
        <taxon>Decapoda</taxon>
        <taxon>Pleocyemata</taxon>
        <taxon>Astacidea</taxon>
        <taxon>Parastacoidea</taxon>
        <taxon>Parastacidae</taxon>
        <taxon>Cherax</taxon>
    </lineage>
</organism>
<name>A0AAW0Y4Q0_CHEQU</name>
<evidence type="ECO:0000256" key="9">
    <source>
        <dbReference type="ARBA" id="ARBA00035130"/>
    </source>
</evidence>
<dbReference type="PANTHER" id="PTHR13329">
    <property type="entry name" value="MITOCHONDRIAL RIBOSOMAL PROTEIN S18B"/>
    <property type="match status" value="1"/>
</dbReference>
<dbReference type="GO" id="GO:0005763">
    <property type="term" value="C:mitochondrial small ribosomal subunit"/>
    <property type="evidence" value="ECO:0007669"/>
    <property type="project" value="UniProtKB-ARBA"/>
</dbReference>
<evidence type="ECO:0000256" key="2">
    <source>
        <dbReference type="ARBA" id="ARBA00006136"/>
    </source>
</evidence>
<comment type="subcellular location">
    <subcellularLocation>
        <location evidence="1">Mitochondrion</location>
    </subcellularLocation>
</comment>
<evidence type="ECO:0000256" key="6">
    <source>
        <dbReference type="ARBA" id="ARBA00023128"/>
    </source>
</evidence>
<protein>
    <recommendedName>
        <fullName evidence="9">Small ribosomal subunit protein mS40</fullName>
    </recommendedName>
    <alternativeName>
        <fullName evidence="8">28S ribosomal protein S18-2, mitochondrial</fullName>
    </alternativeName>
    <alternativeName>
        <fullName evidence="10">28S ribosomal protein S18b, mitochondrial</fullName>
    </alternativeName>
</protein>
<sequence>MFRRLLCTFNTLSSHTATPTPLLRIIDANPVRCSLVTSTRLRCKASEEGEVQEERDPTKDRSRVIPVETSMKYIKSEAYHTTYGSDPVWKIYRRNFKGAFPPRKTRKTCIRAKMIATGNPCPICRDEYLVLDYRNVDLLKQFISEHNGAILSYSMTNICQRRHKELQVAVLKARDYGLLTYDVPFREYEYSEYYTPSKNDNKLTT</sequence>
<dbReference type="Proteomes" id="UP001445076">
    <property type="component" value="Unassembled WGS sequence"/>
</dbReference>
<comment type="caution">
    <text evidence="11">The sequence shown here is derived from an EMBL/GenBank/DDBJ whole genome shotgun (WGS) entry which is preliminary data.</text>
</comment>
<proteinExistence type="inferred from homology"/>
<dbReference type="InterPro" id="IPR001648">
    <property type="entry name" value="Ribosomal_bS18"/>
</dbReference>
<keyword evidence="3" id="KW-0597">Phosphoprotein</keyword>
<keyword evidence="5" id="KW-0689">Ribosomal protein</keyword>
<dbReference type="InterPro" id="IPR036870">
    <property type="entry name" value="Ribosomal_bS18_sf"/>
</dbReference>
<keyword evidence="4" id="KW-0809">Transit peptide</keyword>
<gene>
    <name evidence="11" type="ORF">OTU49_010143</name>
</gene>
<keyword evidence="6" id="KW-0496">Mitochondrion</keyword>
<dbReference type="GO" id="GO:0003735">
    <property type="term" value="F:structural constituent of ribosome"/>
    <property type="evidence" value="ECO:0007669"/>
    <property type="project" value="InterPro"/>
</dbReference>
<evidence type="ECO:0000256" key="10">
    <source>
        <dbReference type="ARBA" id="ARBA00035515"/>
    </source>
</evidence>
<dbReference type="Gene3D" id="4.10.640.10">
    <property type="entry name" value="Ribosomal protein S18"/>
    <property type="match status" value="1"/>
</dbReference>
<keyword evidence="12" id="KW-1185">Reference proteome</keyword>
<dbReference type="EMBL" id="JARKIK010000005">
    <property type="protein sequence ID" value="KAK8751755.1"/>
    <property type="molecule type" value="Genomic_DNA"/>
</dbReference>
<dbReference type="AlphaFoldDB" id="A0AAW0Y4Q0"/>
<reference evidence="11 12" key="1">
    <citation type="journal article" date="2024" name="BMC Genomics">
        <title>Genome assembly of redclaw crayfish (Cherax quadricarinatus) provides insights into its immune adaptation and hypoxia tolerance.</title>
        <authorList>
            <person name="Liu Z."/>
            <person name="Zheng J."/>
            <person name="Li H."/>
            <person name="Fang K."/>
            <person name="Wang S."/>
            <person name="He J."/>
            <person name="Zhou D."/>
            <person name="Weng S."/>
            <person name="Chi M."/>
            <person name="Gu Z."/>
            <person name="He J."/>
            <person name="Li F."/>
            <person name="Wang M."/>
        </authorList>
    </citation>
    <scope>NUCLEOTIDE SEQUENCE [LARGE SCALE GENOMIC DNA]</scope>
    <source>
        <strain evidence="11">ZL_2023a</strain>
    </source>
</reference>
<dbReference type="SUPFAM" id="SSF46911">
    <property type="entry name" value="Ribosomal protein S18"/>
    <property type="match status" value="1"/>
</dbReference>
<evidence type="ECO:0000313" key="11">
    <source>
        <dbReference type="EMBL" id="KAK8751755.1"/>
    </source>
</evidence>
<evidence type="ECO:0000256" key="7">
    <source>
        <dbReference type="ARBA" id="ARBA00023274"/>
    </source>
</evidence>